<evidence type="ECO:0000256" key="3">
    <source>
        <dbReference type="ARBA" id="ARBA00023136"/>
    </source>
</evidence>
<dbReference type="InterPro" id="IPR028974">
    <property type="entry name" value="TSP_type-3_rpt"/>
</dbReference>
<keyword evidence="3 5" id="KW-0472">Membrane</keyword>
<dbReference type="EMBL" id="FOSH01000016">
    <property type="protein sequence ID" value="SFK59968.1"/>
    <property type="molecule type" value="Genomic_DNA"/>
</dbReference>
<dbReference type="PRINTS" id="PR01021">
    <property type="entry name" value="OMPADOMAIN"/>
</dbReference>
<dbReference type="SUPFAM" id="SSF103647">
    <property type="entry name" value="TSP type-3 repeat"/>
    <property type="match status" value="1"/>
</dbReference>
<evidence type="ECO:0000259" key="7">
    <source>
        <dbReference type="PROSITE" id="PS51123"/>
    </source>
</evidence>
<dbReference type="CDD" id="cd07185">
    <property type="entry name" value="OmpA_C-like"/>
    <property type="match status" value="1"/>
</dbReference>
<evidence type="ECO:0000256" key="4">
    <source>
        <dbReference type="ARBA" id="ARBA00023237"/>
    </source>
</evidence>
<dbReference type="SUPFAM" id="SSF103088">
    <property type="entry name" value="OmpA-like"/>
    <property type="match status" value="1"/>
</dbReference>
<dbReference type="InterPro" id="IPR006690">
    <property type="entry name" value="OMPA-like_CS"/>
</dbReference>
<dbReference type="PRINTS" id="PR01023">
    <property type="entry name" value="NAFLGMOTY"/>
</dbReference>
<feature type="domain" description="OmpA-like" evidence="7">
    <location>
        <begin position="163"/>
        <end position="278"/>
    </location>
</feature>
<dbReference type="Pfam" id="PF00691">
    <property type="entry name" value="OmpA"/>
    <property type="match status" value="1"/>
</dbReference>
<dbReference type="InterPro" id="IPR006664">
    <property type="entry name" value="OMP_bac"/>
</dbReference>
<gene>
    <name evidence="8" type="ORF">SAMN04488079_1169</name>
</gene>
<evidence type="ECO:0000313" key="8">
    <source>
        <dbReference type="EMBL" id="SFK59968.1"/>
    </source>
</evidence>
<reference evidence="9" key="1">
    <citation type="submission" date="2016-10" db="EMBL/GenBank/DDBJ databases">
        <authorList>
            <person name="Varghese N."/>
            <person name="Submissions S."/>
        </authorList>
    </citation>
    <scope>NUCLEOTIDE SEQUENCE [LARGE SCALE GENOMIC DNA]</scope>
    <source>
        <strain evidence="9">DSM 11578</strain>
    </source>
</reference>
<name>A0A1I4ATT7_9GAMM</name>
<evidence type="ECO:0000313" key="9">
    <source>
        <dbReference type="Proteomes" id="UP000198924"/>
    </source>
</evidence>
<feature type="chain" id="PRO_5011647393" evidence="6">
    <location>
        <begin position="21"/>
        <end position="278"/>
    </location>
</feature>
<protein>
    <submittedName>
        <fullName evidence="8">OmpA-OmpF porin, OOP family</fullName>
    </submittedName>
</protein>
<keyword evidence="2 6" id="KW-0732">Signal</keyword>
<evidence type="ECO:0000256" key="2">
    <source>
        <dbReference type="ARBA" id="ARBA00022729"/>
    </source>
</evidence>
<accession>A0A1I4ATT7</accession>
<sequence length="278" mass="28630">MKLTKLLSAAFAIALLAGCAGNPKTTNQNIMCAVGGALAGGAAGAAVGDSDASAGGAVVGSMLALLLCPNGDEEEEVVVVEETVCAVEAPAGALVDQNGCPYDTDQDGVYDGIDMCQQTPPGVTVDRVGCALDSDGDAVPDYKDLCPNTPKGVIVDQDGCPLAGEKVLSLEGVNFAFDKATLTDDAKQILEQAVSVLKDTDSVVEVRVEGHTDSIGTEAYNKKLSQERAQSVVDYLVSRGINGSYLIPVGMGEKFPVATNDTAAGRAKNRRVDFVVNE</sequence>
<dbReference type="Proteomes" id="UP000198924">
    <property type="component" value="Unassembled WGS sequence"/>
</dbReference>
<dbReference type="InterPro" id="IPR003367">
    <property type="entry name" value="Thrombospondin_3-like_rpt"/>
</dbReference>
<dbReference type="GO" id="GO:0009279">
    <property type="term" value="C:cell outer membrane"/>
    <property type="evidence" value="ECO:0007669"/>
    <property type="project" value="UniProtKB-SubCell"/>
</dbReference>
<dbReference type="PROSITE" id="PS51123">
    <property type="entry name" value="OMPA_2"/>
    <property type="match status" value="1"/>
</dbReference>
<dbReference type="InterPro" id="IPR006665">
    <property type="entry name" value="OmpA-like"/>
</dbReference>
<dbReference type="OrthoDB" id="6195779at2"/>
<evidence type="ECO:0000256" key="6">
    <source>
        <dbReference type="SAM" id="SignalP"/>
    </source>
</evidence>
<organism evidence="8 9">
    <name type="scientific">Methylophaga sulfidovorans</name>
    <dbReference type="NCBI Taxonomy" id="45496"/>
    <lineage>
        <taxon>Bacteria</taxon>
        <taxon>Pseudomonadati</taxon>
        <taxon>Pseudomonadota</taxon>
        <taxon>Gammaproteobacteria</taxon>
        <taxon>Thiotrichales</taxon>
        <taxon>Piscirickettsiaceae</taxon>
        <taxon>Methylophaga</taxon>
    </lineage>
</organism>
<dbReference type="RefSeq" id="WP_091715123.1">
    <property type="nucleotide sequence ID" value="NZ_FOSH01000016.1"/>
</dbReference>
<keyword evidence="9" id="KW-1185">Reference proteome</keyword>
<dbReference type="PROSITE" id="PS01068">
    <property type="entry name" value="OMPA_1"/>
    <property type="match status" value="1"/>
</dbReference>
<dbReference type="InterPro" id="IPR036737">
    <property type="entry name" value="OmpA-like_sf"/>
</dbReference>
<dbReference type="Pfam" id="PF02412">
    <property type="entry name" value="TSP_3"/>
    <property type="match status" value="1"/>
</dbReference>
<feature type="signal peptide" evidence="6">
    <location>
        <begin position="1"/>
        <end position="20"/>
    </location>
</feature>
<dbReference type="GO" id="GO:0005509">
    <property type="term" value="F:calcium ion binding"/>
    <property type="evidence" value="ECO:0007669"/>
    <property type="project" value="InterPro"/>
</dbReference>
<dbReference type="AlphaFoldDB" id="A0A1I4ATT7"/>
<proteinExistence type="predicted"/>
<dbReference type="GO" id="GO:0007155">
    <property type="term" value="P:cell adhesion"/>
    <property type="evidence" value="ECO:0007669"/>
    <property type="project" value="InterPro"/>
</dbReference>
<evidence type="ECO:0000256" key="1">
    <source>
        <dbReference type="ARBA" id="ARBA00004442"/>
    </source>
</evidence>
<dbReference type="Gene3D" id="3.30.1330.60">
    <property type="entry name" value="OmpA-like domain"/>
    <property type="match status" value="1"/>
</dbReference>
<comment type="subcellular location">
    <subcellularLocation>
        <location evidence="1">Cell outer membrane</location>
    </subcellularLocation>
</comment>
<dbReference type="STRING" id="45496.SAMN04488079_1169"/>
<dbReference type="InterPro" id="IPR050330">
    <property type="entry name" value="Bact_OuterMem_StrucFunc"/>
</dbReference>
<keyword evidence="4" id="KW-0998">Cell outer membrane</keyword>
<dbReference type="PANTHER" id="PTHR30329:SF21">
    <property type="entry name" value="LIPOPROTEIN YIAD-RELATED"/>
    <property type="match status" value="1"/>
</dbReference>
<dbReference type="PANTHER" id="PTHR30329">
    <property type="entry name" value="STATOR ELEMENT OF FLAGELLAR MOTOR COMPLEX"/>
    <property type="match status" value="1"/>
</dbReference>
<evidence type="ECO:0000256" key="5">
    <source>
        <dbReference type="PROSITE-ProRule" id="PRU00473"/>
    </source>
</evidence>
<dbReference type="PROSITE" id="PS51257">
    <property type="entry name" value="PROKAR_LIPOPROTEIN"/>
    <property type="match status" value="1"/>
</dbReference>